<proteinExistence type="predicted"/>
<protein>
    <recommendedName>
        <fullName evidence="5">Lipoprotein</fullName>
    </recommendedName>
</protein>
<dbReference type="RefSeq" id="WP_053596988.1">
    <property type="nucleotide sequence ID" value="NZ_CP067341.1"/>
</dbReference>
<dbReference type="PROSITE" id="PS51257">
    <property type="entry name" value="PROKAR_LIPOPROTEIN"/>
    <property type="match status" value="1"/>
</dbReference>
<feature type="chain" id="PRO_5046995208" description="Lipoprotein" evidence="2">
    <location>
        <begin position="22"/>
        <end position="222"/>
    </location>
</feature>
<gene>
    <name evidence="3" type="ORF">FJQ98_11755</name>
</gene>
<keyword evidence="4" id="KW-1185">Reference proteome</keyword>
<evidence type="ECO:0008006" key="5">
    <source>
        <dbReference type="Google" id="ProtNLM"/>
    </source>
</evidence>
<evidence type="ECO:0000256" key="1">
    <source>
        <dbReference type="SAM" id="MobiDB-lite"/>
    </source>
</evidence>
<feature type="region of interest" description="Disordered" evidence="1">
    <location>
        <begin position="26"/>
        <end position="66"/>
    </location>
</feature>
<name>A0ABX7B0L6_9BACI</name>
<accession>A0ABX7B0L6</accession>
<evidence type="ECO:0000256" key="2">
    <source>
        <dbReference type="SAM" id="SignalP"/>
    </source>
</evidence>
<dbReference type="EMBL" id="CP067341">
    <property type="protein sequence ID" value="QQP14613.1"/>
    <property type="molecule type" value="Genomic_DNA"/>
</dbReference>
<evidence type="ECO:0000313" key="4">
    <source>
        <dbReference type="Proteomes" id="UP000596049"/>
    </source>
</evidence>
<reference evidence="3 4" key="1">
    <citation type="submission" date="2020-01" db="EMBL/GenBank/DDBJ databases">
        <authorList>
            <person name="Liu G."/>
            <person name="Liu B."/>
        </authorList>
    </citation>
    <scope>NUCLEOTIDE SEQUENCE [LARGE SCALE GENOMIC DNA]</scope>
    <source>
        <strain evidence="3 4">FJAT-51161</strain>
    </source>
</reference>
<feature type="compositionally biased region" description="Basic and acidic residues" evidence="1">
    <location>
        <begin position="35"/>
        <end position="64"/>
    </location>
</feature>
<evidence type="ECO:0000313" key="3">
    <source>
        <dbReference type="EMBL" id="QQP14613.1"/>
    </source>
</evidence>
<dbReference type="Proteomes" id="UP000596049">
    <property type="component" value="Chromosome"/>
</dbReference>
<keyword evidence="2" id="KW-0732">Signal</keyword>
<organism evidence="3 4">
    <name type="scientific">Lysinibacillus agricola</name>
    <dbReference type="NCBI Taxonomy" id="2590012"/>
    <lineage>
        <taxon>Bacteria</taxon>
        <taxon>Bacillati</taxon>
        <taxon>Bacillota</taxon>
        <taxon>Bacilli</taxon>
        <taxon>Bacillales</taxon>
        <taxon>Bacillaceae</taxon>
        <taxon>Lysinibacillus</taxon>
    </lineage>
</organism>
<sequence>MKKRVLMAVLMLLALITAACGSTYNEGKKNLPASDSEKVSSENKKENDEENKEEAKTEESEKEAAVPAVTVNNAKRYLEDLPILTEDILTLNKISYNFISTNPELFPATTKEAVAKVKKLTDKKVTSKHLNKNVEPYLEKIINFTGDVIQIEEHKLDDGTPVTTIILDDMDFNAIYALGYQTTDILEGDFIDIWGLPLGQFQYDNIDGGTTLAQVIATSYIE</sequence>
<feature type="signal peptide" evidence="2">
    <location>
        <begin position="1"/>
        <end position="21"/>
    </location>
</feature>